<evidence type="ECO:0000313" key="2">
    <source>
        <dbReference type="Proteomes" id="UP000499080"/>
    </source>
</evidence>
<dbReference type="AlphaFoldDB" id="A0A4Y2JKD9"/>
<dbReference type="Proteomes" id="UP000499080">
    <property type="component" value="Unassembled WGS sequence"/>
</dbReference>
<proteinExistence type="predicted"/>
<comment type="caution">
    <text evidence="1">The sequence shown here is derived from an EMBL/GenBank/DDBJ whole genome shotgun (WGS) entry which is preliminary data.</text>
</comment>
<organism evidence="1 2">
    <name type="scientific">Araneus ventricosus</name>
    <name type="common">Orbweaver spider</name>
    <name type="synonym">Epeira ventricosa</name>
    <dbReference type="NCBI Taxonomy" id="182803"/>
    <lineage>
        <taxon>Eukaryota</taxon>
        <taxon>Metazoa</taxon>
        <taxon>Ecdysozoa</taxon>
        <taxon>Arthropoda</taxon>
        <taxon>Chelicerata</taxon>
        <taxon>Arachnida</taxon>
        <taxon>Araneae</taxon>
        <taxon>Araneomorphae</taxon>
        <taxon>Entelegynae</taxon>
        <taxon>Araneoidea</taxon>
        <taxon>Araneidae</taxon>
        <taxon>Araneus</taxon>
    </lineage>
</organism>
<gene>
    <name evidence="1" type="ORF">AVEN_88653_1</name>
</gene>
<keyword evidence="2" id="KW-1185">Reference proteome</keyword>
<protein>
    <submittedName>
        <fullName evidence="1">Uncharacterized protein</fullName>
    </submittedName>
</protein>
<reference evidence="1 2" key="1">
    <citation type="journal article" date="2019" name="Sci. Rep.">
        <title>Orb-weaving spider Araneus ventricosus genome elucidates the spidroin gene catalogue.</title>
        <authorList>
            <person name="Kono N."/>
            <person name="Nakamura H."/>
            <person name="Ohtoshi R."/>
            <person name="Moran D.A.P."/>
            <person name="Shinohara A."/>
            <person name="Yoshida Y."/>
            <person name="Fujiwara M."/>
            <person name="Mori M."/>
            <person name="Tomita M."/>
            <person name="Arakawa K."/>
        </authorList>
    </citation>
    <scope>NUCLEOTIDE SEQUENCE [LARGE SCALE GENOMIC DNA]</scope>
</reference>
<sequence>MHLVLTQSSRAAGNPGKLEHSSRTRTWIRLFKIFAKSCQCPEPLHFVHDLLWLSGKNPCQINASAGVQGVYAWVYTSSDMVEGATAVRLAHCIPQVLTQDAYLLAPSSYNQPSTNIASVYKI</sequence>
<accession>A0A4Y2JKD9</accession>
<dbReference type="EMBL" id="BGPR01003585">
    <property type="protein sequence ID" value="GBM89929.1"/>
    <property type="molecule type" value="Genomic_DNA"/>
</dbReference>
<name>A0A4Y2JKD9_ARAVE</name>
<evidence type="ECO:0000313" key="1">
    <source>
        <dbReference type="EMBL" id="GBM89929.1"/>
    </source>
</evidence>